<dbReference type="PRINTS" id="PR00081">
    <property type="entry name" value="GDHRDH"/>
</dbReference>
<dbReference type="RefSeq" id="WP_344021612.1">
    <property type="nucleotide sequence ID" value="NZ_BAAABX010000017.1"/>
</dbReference>
<gene>
    <name evidence="3" type="ORF">GCM10010357_16900</name>
</gene>
<reference evidence="3 4" key="1">
    <citation type="journal article" date="2019" name="Int. J. Syst. Evol. Microbiol.">
        <title>The Global Catalogue of Microorganisms (GCM) 10K type strain sequencing project: providing services to taxonomists for standard genome sequencing and annotation.</title>
        <authorList>
            <consortium name="The Broad Institute Genomics Platform"/>
            <consortium name="The Broad Institute Genome Sequencing Center for Infectious Disease"/>
            <person name="Wu L."/>
            <person name="Ma J."/>
        </authorList>
    </citation>
    <scope>NUCLEOTIDE SEQUENCE [LARGE SCALE GENOMIC DNA]</scope>
    <source>
        <strain evidence="3 4">JCM 4788</strain>
    </source>
</reference>
<accession>A0ABN0YIA3</accession>
<evidence type="ECO:0000256" key="2">
    <source>
        <dbReference type="ARBA" id="ARBA00023002"/>
    </source>
</evidence>
<dbReference type="EMBL" id="BAAABX010000017">
    <property type="protein sequence ID" value="GAA0396438.1"/>
    <property type="molecule type" value="Genomic_DNA"/>
</dbReference>
<dbReference type="PANTHER" id="PTHR43477:SF1">
    <property type="entry name" value="DIHYDROANTICAPSIN 7-DEHYDROGENASE"/>
    <property type="match status" value="1"/>
</dbReference>
<dbReference type="InterPro" id="IPR051122">
    <property type="entry name" value="SDR_DHRS6-like"/>
</dbReference>
<evidence type="ECO:0000313" key="4">
    <source>
        <dbReference type="Proteomes" id="UP001500879"/>
    </source>
</evidence>
<dbReference type="InterPro" id="IPR002347">
    <property type="entry name" value="SDR_fam"/>
</dbReference>
<evidence type="ECO:0000256" key="1">
    <source>
        <dbReference type="ARBA" id="ARBA00006484"/>
    </source>
</evidence>
<dbReference type="PANTHER" id="PTHR43477">
    <property type="entry name" value="DIHYDROANTICAPSIN 7-DEHYDROGENASE"/>
    <property type="match status" value="1"/>
</dbReference>
<dbReference type="InterPro" id="IPR036291">
    <property type="entry name" value="NAD(P)-bd_dom_sf"/>
</dbReference>
<comment type="similarity">
    <text evidence="1">Belongs to the short-chain dehydrogenases/reductases (SDR) family.</text>
</comment>
<name>A0ABN0YIA3_9ACTN</name>
<keyword evidence="2" id="KW-0560">Oxidoreductase</keyword>
<evidence type="ECO:0000313" key="3">
    <source>
        <dbReference type="EMBL" id="GAA0396438.1"/>
    </source>
</evidence>
<protein>
    <submittedName>
        <fullName evidence="3">SDR family oxidoreductase</fullName>
    </submittedName>
</protein>
<keyword evidence="4" id="KW-1185">Reference proteome</keyword>
<proteinExistence type="inferred from homology"/>
<dbReference type="SUPFAM" id="SSF51735">
    <property type="entry name" value="NAD(P)-binding Rossmann-fold domains"/>
    <property type="match status" value="1"/>
</dbReference>
<dbReference type="Proteomes" id="UP001500879">
    <property type="component" value="Unassembled WGS sequence"/>
</dbReference>
<dbReference type="Gene3D" id="3.40.50.720">
    <property type="entry name" value="NAD(P)-binding Rossmann-like Domain"/>
    <property type="match status" value="1"/>
</dbReference>
<sequence length="255" mass="26441">MTANDFPNDFPSGTPTGTLTGRRVVVLGGTSGVGLATAALSAQHGADVVVVSRNPRSVERAQASLPPTATAETADLADAAQVSALMERLGSFDHLVFTAGEPLELTPLDTLDVKAAREFFGLRYFGALSAVTAAIPHLRPGGSVVLTSGTAGQRSGPGWAVAASICGAVESLTRAMAVELAPVRVNAVRLGMVRTPLWSHMQEEEREEMYAHIGRSLPTGRVGGAEEAAEAYLFLMNQRFATGSVVTVDGGGLLV</sequence>
<comment type="caution">
    <text evidence="3">The sequence shown here is derived from an EMBL/GenBank/DDBJ whole genome shotgun (WGS) entry which is preliminary data.</text>
</comment>
<organism evidence="3 4">
    <name type="scientific">Streptomyces luteireticuli</name>
    <dbReference type="NCBI Taxonomy" id="173858"/>
    <lineage>
        <taxon>Bacteria</taxon>
        <taxon>Bacillati</taxon>
        <taxon>Actinomycetota</taxon>
        <taxon>Actinomycetes</taxon>
        <taxon>Kitasatosporales</taxon>
        <taxon>Streptomycetaceae</taxon>
        <taxon>Streptomyces</taxon>
    </lineage>
</organism>
<dbReference type="Pfam" id="PF13561">
    <property type="entry name" value="adh_short_C2"/>
    <property type="match status" value="1"/>
</dbReference>